<comment type="caution">
    <text evidence="2">The sequence shown here is derived from an EMBL/GenBank/DDBJ whole genome shotgun (WGS) entry which is preliminary data.</text>
</comment>
<dbReference type="Proteomes" id="UP000269945">
    <property type="component" value="Unassembled WGS sequence"/>
</dbReference>
<protein>
    <submittedName>
        <fullName evidence="2">Uncharacterized protein</fullName>
    </submittedName>
</protein>
<sequence length="115" mass="12653">MAGQEHPTSGCSTGRSCPQRIRGARELSRGPGEGFLAQAAGPEGGLAPRPRHCPRTGGAASSPPRARRHLDARARTWQSVLSRSPRWARQRWTWACKPGDERVASELEWRQGNFL</sequence>
<feature type="compositionally biased region" description="Polar residues" evidence="1">
    <location>
        <begin position="1"/>
        <end position="16"/>
    </location>
</feature>
<feature type="region of interest" description="Disordered" evidence="1">
    <location>
        <begin position="1"/>
        <end position="69"/>
    </location>
</feature>
<evidence type="ECO:0000313" key="3">
    <source>
        <dbReference type="Proteomes" id="UP000269945"/>
    </source>
</evidence>
<keyword evidence="3" id="KW-1185">Reference proteome</keyword>
<reference evidence="2 3" key="1">
    <citation type="submission" date="2018-10" db="EMBL/GenBank/DDBJ databases">
        <authorList>
            <person name="Ekblom R."/>
            <person name="Jareborg N."/>
        </authorList>
    </citation>
    <scope>NUCLEOTIDE SEQUENCE [LARGE SCALE GENOMIC DNA]</scope>
    <source>
        <tissue evidence="2">Muscle</tissue>
    </source>
</reference>
<gene>
    <name evidence="2" type="ORF">BN2614_LOCUS4</name>
</gene>
<name>A0A9X9Q1V3_GULGU</name>
<dbReference type="EMBL" id="CYRY02020818">
    <property type="protein sequence ID" value="VCW97165.1"/>
    <property type="molecule type" value="Genomic_DNA"/>
</dbReference>
<organism evidence="2 3">
    <name type="scientific">Gulo gulo</name>
    <name type="common">Wolverine</name>
    <name type="synonym">Gluton</name>
    <dbReference type="NCBI Taxonomy" id="48420"/>
    <lineage>
        <taxon>Eukaryota</taxon>
        <taxon>Metazoa</taxon>
        <taxon>Chordata</taxon>
        <taxon>Craniata</taxon>
        <taxon>Vertebrata</taxon>
        <taxon>Euteleostomi</taxon>
        <taxon>Mammalia</taxon>
        <taxon>Eutheria</taxon>
        <taxon>Laurasiatheria</taxon>
        <taxon>Carnivora</taxon>
        <taxon>Caniformia</taxon>
        <taxon>Musteloidea</taxon>
        <taxon>Mustelidae</taxon>
        <taxon>Guloninae</taxon>
        <taxon>Gulo</taxon>
    </lineage>
</organism>
<dbReference type="AlphaFoldDB" id="A0A9X9Q1V3"/>
<proteinExistence type="predicted"/>
<evidence type="ECO:0000256" key="1">
    <source>
        <dbReference type="SAM" id="MobiDB-lite"/>
    </source>
</evidence>
<accession>A0A9X9Q1V3</accession>
<evidence type="ECO:0000313" key="2">
    <source>
        <dbReference type="EMBL" id="VCW97165.1"/>
    </source>
</evidence>